<accession>A0A0S1AWE4</accession>
<dbReference type="EMBL" id="CP012900">
    <property type="protein sequence ID" value="ALJ27067.1"/>
    <property type="molecule type" value="Genomic_DNA"/>
</dbReference>
<reference evidence="2 3" key="1">
    <citation type="journal article" date="2015" name="Genome Announc.">
        <title>Complete Genome Sequencing of Stenotrophomonas acidaminiphila ZAC14D2_NAIMI4_2, a Multidrug-Resistant Strain Isolated from Sediments of a Polluted River in Mexico, Uncovers New Antibiotic Resistance Genes and a Novel Class-II Lasso Peptide Biosynthesis Gene Cluster.</title>
        <authorList>
            <person name="Vinuesa P."/>
            <person name="Ochoa-Sanchez L.E."/>
        </authorList>
    </citation>
    <scope>NUCLEOTIDE SEQUENCE [LARGE SCALE GENOMIC DNA]</scope>
    <source>
        <strain evidence="2 3">ZAC14D2_NAIMI4_2</strain>
    </source>
</reference>
<proteinExistence type="predicted"/>
<dbReference type="InterPro" id="IPR008670">
    <property type="entry name" value="CoA_reduct_LuxC"/>
</dbReference>
<name>A0A0S1AWE4_9GAMM</name>
<keyword evidence="3" id="KW-1185">Reference proteome</keyword>
<dbReference type="Proteomes" id="UP000061010">
    <property type="component" value="Chromosome"/>
</dbReference>
<evidence type="ECO:0000313" key="2">
    <source>
        <dbReference type="EMBL" id="ALJ27067.1"/>
    </source>
</evidence>
<organism evidence="2 3">
    <name type="scientific">Stenotrophomonas acidaminiphila</name>
    <dbReference type="NCBI Taxonomy" id="128780"/>
    <lineage>
        <taxon>Bacteria</taxon>
        <taxon>Pseudomonadati</taxon>
        <taxon>Pseudomonadota</taxon>
        <taxon>Gammaproteobacteria</taxon>
        <taxon>Lysobacterales</taxon>
        <taxon>Lysobacteraceae</taxon>
        <taxon>Stenotrophomonas</taxon>
    </lineage>
</organism>
<keyword evidence="1" id="KW-0521">NADP</keyword>
<gene>
    <name evidence="2" type="ORF">AOT14_06280</name>
</gene>
<sequence length="407" mass="44146">MTRILFSVDGTAPLDAQLARIAALAPLPPFSAQARAFVTDFARRVFALPVLRDHPELATLAHWFRPAAQEHLSRRLQSPANEHLLARGLVFHLAPANVDVLFAYAWLMSVLAGNRNVARLSQKPSAQREALVSILHAMQAEGLHDDILQRSVLLTYPHDDATTTLLSRQCHARIIWGGDATVAKIRSLPLAPLALELAFPDRFGVAAIDAATLAASDDAELGQLAHRFINDVLWFGQQACSSPRTLYWVGTADTVEAARARFWAAVRAQSGQVADEPAALMARVTDAHLMAALAPGLHAGSALGSYPLTLDAGRADGRLRELQSGHGLVVDVRLGSLVELAPQLDDRDQTLVQHGFSREALVALLDQLGNRALDRIVPFGRALDFHPVWDGTDLLDVLTRKITLPGN</sequence>
<dbReference type="Pfam" id="PF05893">
    <property type="entry name" value="LuxC"/>
    <property type="match status" value="1"/>
</dbReference>
<dbReference type="OrthoDB" id="580775at2"/>
<dbReference type="GO" id="GO:0008218">
    <property type="term" value="P:bioluminescence"/>
    <property type="evidence" value="ECO:0007669"/>
    <property type="project" value="InterPro"/>
</dbReference>
<protein>
    <submittedName>
        <fullName evidence="2">Acyl-CoA reductase LuxC</fullName>
    </submittedName>
</protein>
<evidence type="ECO:0000313" key="3">
    <source>
        <dbReference type="Proteomes" id="UP000061010"/>
    </source>
</evidence>
<dbReference type="AlphaFoldDB" id="A0A0S1AWE4"/>
<dbReference type="GO" id="GO:0003995">
    <property type="term" value="F:acyl-CoA dehydrogenase activity"/>
    <property type="evidence" value="ECO:0007669"/>
    <property type="project" value="InterPro"/>
</dbReference>
<dbReference type="PATRIC" id="fig|128780.6.peg.634"/>
<dbReference type="KEGG" id="sacz:AOT14_06280"/>
<dbReference type="SUPFAM" id="SSF53720">
    <property type="entry name" value="ALDH-like"/>
    <property type="match status" value="1"/>
</dbReference>
<evidence type="ECO:0000256" key="1">
    <source>
        <dbReference type="ARBA" id="ARBA00022857"/>
    </source>
</evidence>
<dbReference type="InterPro" id="IPR016161">
    <property type="entry name" value="Ald_DH/histidinol_DH"/>
</dbReference>